<evidence type="ECO:0000256" key="6">
    <source>
        <dbReference type="ARBA" id="ARBA00023136"/>
    </source>
</evidence>
<feature type="transmembrane region" description="Helical" evidence="8">
    <location>
        <begin position="821"/>
        <end position="841"/>
    </location>
</feature>
<protein>
    <submittedName>
        <fullName evidence="10">SIDT2 protein</fullName>
    </submittedName>
</protein>
<comment type="subcellular location">
    <subcellularLocation>
        <location evidence="1">Membrane</location>
        <topology evidence="1">Multi-pass membrane protein</topology>
    </subcellularLocation>
</comment>
<proteinExistence type="inferred from homology"/>
<accession>A0A7K7VR15</accession>
<evidence type="ECO:0000256" key="5">
    <source>
        <dbReference type="ARBA" id="ARBA00022989"/>
    </source>
</evidence>
<feature type="transmembrane region" description="Helical" evidence="8">
    <location>
        <begin position="657"/>
        <end position="686"/>
    </location>
</feature>
<dbReference type="PANTHER" id="PTHR12185:SF16">
    <property type="entry name" value="SID1 TRANSMEMBRANE FAMILY MEMBER 2"/>
    <property type="match status" value="1"/>
</dbReference>
<feature type="signal peptide" evidence="9">
    <location>
        <begin position="1"/>
        <end position="23"/>
    </location>
</feature>
<dbReference type="OrthoDB" id="416618at2759"/>
<evidence type="ECO:0000256" key="4">
    <source>
        <dbReference type="ARBA" id="ARBA00022729"/>
    </source>
</evidence>
<evidence type="ECO:0000256" key="8">
    <source>
        <dbReference type="SAM" id="Phobius"/>
    </source>
</evidence>
<feature type="transmembrane region" description="Helical" evidence="8">
    <location>
        <begin position="472"/>
        <end position="492"/>
    </location>
</feature>
<feature type="transmembrane region" description="Helical" evidence="8">
    <location>
        <begin position="763"/>
        <end position="782"/>
    </location>
</feature>
<dbReference type="Proteomes" id="UP000533954">
    <property type="component" value="Unassembled WGS sequence"/>
</dbReference>
<evidence type="ECO:0000256" key="3">
    <source>
        <dbReference type="ARBA" id="ARBA00022692"/>
    </source>
</evidence>
<feature type="transmembrane region" description="Helical" evidence="8">
    <location>
        <begin position="872"/>
        <end position="891"/>
    </location>
</feature>
<dbReference type="GO" id="GO:0051033">
    <property type="term" value="F:RNA transmembrane transporter activity"/>
    <property type="evidence" value="ECO:0007669"/>
    <property type="project" value="TreeGrafter"/>
</dbReference>
<evidence type="ECO:0000256" key="2">
    <source>
        <dbReference type="ARBA" id="ARBA00006618"/>
    </source>
</evidence>
<keyword evidence="4 9" id="KW-0732">Signal</keyword>
<keyword evidence="11" id="KW-1185">Reference proteome</keyword>
<feature type="chain" id="PRO_5029748258" evidence="9">
    <location>
        <begin position="24"/>
        <end position="906"/>
    </location>
</feature>
<feature type="non-terminal residue" evidence="10">
    <location>
        <position position="906"/>
    </location>
</feature>
<dbReference type="EMBL" id="VZSX01000274">
    <property type="protein sequence ID" value="NXA43378.1"/>
    <property type="molecule type" value="Genomic_DNA"/>
</dbReference>
<dbReference type="Pfam" id="PF13965">
    <property type="entry name" value="SID-1_RNA_chan"/>
    <property type="match status" value="3"/>
</dbReference>
<reference evidence="10 11" key="1">
    <citation type="submission" date="2019-09" db="EMBL/GenBank/DDBJ databases">
        <title>Bird 10,000 Genomes (B10K) Project - Family phase.</title>
        <authorList>
            <person name="Zhang G."/>
        </authorList>
    </citation>
    <scope>NUCLEOTIDE SEQUENCE [LARGE SCALE GENOMIC DNA]</scope>
    <source>
        <strain evidence="10">B10K-LSUMZ-16893</strain>
    </source>
</reference>
<evidence type="ECO:0000313" key="11">
    <source>
        <dbReference type="Proteomes" id="UP000533954"/>
    </source>
</evidence>
<feature type="transmembrane region" description="Helical" evidence="8">
    <location>
        <begin position="788"/>
        <end position="809"/>
    </location>
</feature>
<feature type="transmembrane region" description="Helical" evidence="8">
    <location>
        <begin position="706"/>
        <end position="728"/>
    </location>
</feature>
<name>A0A7K7VR15_EUDEL</name>
<gene>
    <name evidence="10" type="primary">Sidt2</name>
    <name evidence="10" type="ORF">EUDELE_R12685</name>
</gene>
<feature type="non-terminal residue" evidence="10">
    <location>
        <position position="1"/>
    </location>
</feature>
<feature type="transmembrane region" description="Helical" evidence="8">
    <location>
        <begin position="291"/>
        <end position="315"/>
    </location>
</feature>
<dbReference type="GO" id="GO:0005886">
    <property type="term" value="C:plasma membrane"/>
    <property type="evidence" value="ECO:0007669"/>
    <property type="project" value="TreeGrafter"/>
</dbReference>
<organism evidence="10 11">
    <name type="scientific">Eudromia elegans</name>
    <name type="common">Elegant crested-tinamou</name>
    <dbReference type="NCBI Taxonomy" id="8805"/>
    <lineage>
        <taxon>Eukaryota</taxon>
        <taxon>Metazoa</taxon>
        <taxon>Chordata</taxon>
        <taxon>Craniata</taxon>
        <taxon>Vertebrata</taxon>
        <taxon>Euteleostomi</taxon>
        <taxon>Archelosauria</taxon>
        <taxon>Archosauria</taxon>
        <taxon>Dinosauria</taxon>
        <taxon>Saurischia</taxon>
        <taxon>Theropoda</taxon>
        <taxon>Coelurosauria</taxon>
        <taxon>Aves</taxon>
        <taxon>Palaeognathae</taxon>
        <taxon>Tinamiformes</taxon>
        <taxon>Tinamidae</taxon>
        <taxon>Eudromia</taxon>
    </lineage>
</organism>
<dbReference type="GO" id="GO:0005764">
    <property type="term" value="C:lysosome"/>
    <property type="evidence" value="ECO:0007669"/>
    <property type="project" value="TreeGrafter"/>
</dbReference>
<keyword evidence="7" id="KW-0325">Glycoprotein</keyword>
<dbReference type="PANTHER" id="PTHR12185">
    <property type="entry name" value="SID1 TRANSMEMBRANE FAMILY MEMEBER"/>
    <property type="match status" value="1"/>
</dbReference>
<dbReference type="GO" id="GO:0003725">
    <property type="term" value="F:double-stranded RNA binding"/>
    <property type="evidence" value="ECO:0007669"/>
    <property type="project" value="TreeGrafter"/>
</dbReference>
<evidence type="ECO:0000256" key="1">
    <source>
        <dbReference type="ARBA" id="ARBA00004141"/>
    </source>
</evidence>
<evidence type="ECO:0000256" key="9">
    <source>
        <dbReference type="SAM" id="SignalP"/>
    </source>
</evidence>
<comment type="similarity">
    <text evidence="2">Belongs to the SID1 family.</text>
</comment>
<comment type="caution">
    <text evidence="10">The sequence shown here is derived from an EMBL/GenBank/DDBJ whole genome shotgun (WGS) entry which is preliminary data.</text>
</comment>
<evidence type="ECO:0000313" key="10">
    <source>
        <dbReference type="EMBL" id="NXA43378.1"/>
    </source>
</evidence>
<keyword evidence="3 8" id="KW-0812">Transmembrane</keyword>
<keyword evidence="5 8" id="KW-1133">Transmembrane helix</keyword>
<evidence type="ECO:0000256" key="7">
    <source>
        <dbReference type="ARBA" id="ARBA00023180"/>
    </source>
</evidence>
<keyword evidence="6 8" id="KW-0472">Membrane</keyword>
<dbReference type="InterPro" id="IPR025958">
    <property type="entry name" value="SID1_TM_fam"/>
</dbReference>
<dbReference type="AlphaFoldDB" id="A0A7K7VR15"/>
<feature type="transmembrane region" description="Helical" evidence="8">
    <location>
        <begin position="526"/>
        <end position="544"/>
    </location>
</feature>
<sequence length="906" mass="101643">VPMAAPALACALVLLLALSVARGASAPPRDAEFDRSYGDWVTSDTINIYAFNHTVSRNRTEGVRVSVNVLSEPNDMPVLFVVRQKEAVVSFQVPLVLRGLYQRKYRYQDVSRTLCQPPSKMELETQHFYVDVSTLSPKNTSYRLRVTRVENFVLRTEQPFSFNATAAQPQYFKYEFPEGVDSVIVKVTSATAFPCSVISIQDILCPVYDLDNNVAFIGKYQTMTKKAAITVQKKDFPSNSFYVVVVVKTEDEVCGGALPYYPFSKDEPMDQGHRQKTLEVVVSPAITAEAYVSSMLFCLGIFLSFYIVTLLLACWESCRQQRRRKGLLAAMDSPSLDTGHSRSLPDSFLGHAPYDGYGYGSFENGSSGSTEGVSESAGSADASYGYSGQEQFKRRVPATPMRQLCIAMGERSLENVAGRPRLDSLSSVEEDDYDTLADIDYDKNVIRTKQYLYVADLARKDKRVLRKKYQIYFWNIATIAVFYALPVIQLVITYQTVVNVTGNQDICYYNFLCAHPLGNLSAFNNILSNLGYILLGLLFLLIILQREINYNRALMRNDAHALECGIPKHFGLFYAMGTALMMEGLLSACYHVCPNYTNFQFGERRRGRAHSSVSARAPRQPLSAPAPTDTSFMYMIAGLCMLKLYQKRHPDINASAYSAYACLAIVIFFSVVGVVSAGAGGSVGAVPRAHPAQPALAQVFGKGNTAFWIVFSVIHIMATLLLSTQLYYMGRWKLDSGILRRIVHVLYTDCVRQCSGPMYVDRMVLLVMGNIINWSLAAYGLIMRPNDFASYLLAIGICNLLLYFAFYIIMKLRSGERLQLIPLLCIVCTSVVWGFALFFFFQGLSTWQKTPAESREHNRDCILLDFFDDHDIWHFLSSIAMFGSFLVLLTLDDDLDCVQRDKIYVF</sequence>